<evidence type="ECO:0000313" key="6">
    <source>
        <dbReference type="EMBL" id="TSJ67490.1"/>
    </source>
</evidence>
<keyword evidence="6" id="KW-0645">Protease</keyword>
<dbReference type="Proteomes" id="UP000316425">
    <property type="component" value="Unassembled WGS sequence"/>
</dbReference>
<dbReference type="AlphaFoldDB" id="A0A556PSX4"/>
<comment type="subcellular location">
    <subcellularLocation>
        <location evidence="1">Membrane</location>
        <topology evidence="1">Single-pass membrane protein</topology>
    </subcellularLocation>
</comment>
<dbReference type="EMBL" id="VMHE01000001">
    <property type="protein sequence ID" value="TSJ67490.1"/>
    <property type="molecule type" value="Genomic_DNA"/>
</dbReference>
<accession>A0A556PSX4</accession>
<keyword evidence="3 5" id="KW-1133">Transmembrane helix</keyword>
<evidence type="ECO:0000256" key="5">
    <source>
        <dbReference type="SAM" id="Phobius"/>
    </source>
</evidence>
<dbReference type="PANTHER" id="PTHR30168">
    <property type="entry name" value="PUTATIVE MEMBRANE PROTEIN YPFJ"/>
    <property type="match status" value="1"/>
</dbReference>
<name>A0A556PSX4_9BACI</name>
<reference evidence="6 7" key="1">
    <citation type="submission" date="2019-07" db="EMBL/GenBank/DDBJ databases">
        <title>Allobacillus sp. nov. SKP isolated from shrimp paste of Euphausiacea.</title>
        <authorList>
            <person name="Kanchanasin P."/>
            <person name="Tanasupawat S."/>
            <person name="Shi W."/>
            <person name="Wu L."/>
            <person name="Ma J."/>
        </authorList>
    </citation>
    <scope>NUCLEOTIDE SEQUENCE [LARGE SCALE GENOMIC DNA]</scope>
    <source>
        <strain evidence="6 7">SKP4-8</strain>
    </source>
</reference>
<evidence type="ECO:0000313" key="7">
    <source>
        <dbReference type="Proteomes" id="UP000316425"/>
    </source>
</evidence>
<sequence length="284" mass="31730">MKWRGRKQSSNVEDRRGQKVSRKGIAGLGGAGLIIIVVFALITGNPMMILEQLLGIQGEQQSTTVPYTESKEDEELADFVSVVLNDTEAVWSERFEENGMTYKEPTLVLYTEAVQTACGFSSSAVGPFYCPGDQKLYIDLSFYNQLKTDFNASGDFAMAYVVAHEVGHHVQTLLGKSKKLNQLRQELSQNKFNEYSVRFELQADYYAGVWAHHVEDLGYLEQGDIQEALNAASAVGDDTIQKRTQGYVVPDSFTHGTAEQRRTWFQEGYEKGTIEGGQPLDLDQ</sequence>
<proteinExistence type="predicted"/>
<evidence type="ECO:0000256" key="3">
    <source>
        <dbReference type="ARBA" id="ARBA00022989"/>
    </source>
</evidence>
<dbReference type="InterPro" id="IPR007343">
    <property type="entry name" value="Uncharacterised_pept_Zn_put"/>
</dbReference>
<dbReference type="GO" id="GO:0008237">
    <property type="term" value="F:metallopeptidase activity"/>
    <property type="evidence" value="ECO:0007669"/>
    <property type="project" value="UniProtKB-KW"/>
</dbReference>
<dbReference type="PANTHER" id="PTHR30168:SF0">
    <property type="entry name" value="INNER MEMBRANE PROTEIN"/>
    <property type="match status" value="1"/>
</dbReference>
<gene>
    <name evidence="6" type="ORF">FPQ13_00005</name>
</gene>
<dbReference type="GO" id="GO:0006508">
    <property type="term" value="P:proteolysis"/>
    <property type="evidence" value="ECO:0007669"/>
    <property type="project" value="UniProtKB-KW"/>
</dbReference>
<protein>
    <submittedName>
        <fullName evidence="6">Metalloprotease</fullName>
    </submittedName>
</protein>
<evidence type="ECO:0000256" key="1">
    <source>
        <dbReference type="ARBA" id="ARBA00004167"/>
    </source>
</evidence>
<dbReference type="OrthoDB" id="9774900at2"/>
<dbReference type="GO" id="GO:0016020">
    <property type="term" value="C:membrane"/>
    <property type="evidence" value="ECO:0007669"/>
    <property type="project" value="UniProtKB-SubCell"/>
</dbReference>
<feature type="transmembrane region" description="Helical" evidence="5">
    <location>
        <begin position="25"/>
        <end position="44"/>
    </location>
</feature>
<dbReference type="Pfam" id="PF04228">
    <property type="entry name" value="Zn_peptidase"/>
    <property type="match status" value="1"/>
</dbReference>
<evidence type="ECO:0000256" key="4">
    <source>
        <dbReference type="ARBA" id="ARBA00023136"/>
    </source>
</evidence>
<organism evidence="6 7">
    <name type="scientific">Allobacillus salarius</name>
    <dbReference type="NCBI Taxonomy" id="1955272"/>
    <lineage>
        <taxon>Bacteria</taxon>
        <taxon>Bacillati</taxon>
        <taxon>Bacillota</taxon>
        <taxon>Bacilli</taxon>
        <taxon>Bacillales</taxon>
        <taxon>Bacillaceae</taxon>
        <taxon>Allobacillus</taxon>
    </lineage>
</organism>
<keyword evidence="6" id="KW-0378">Hydrolase</keyword>
<keyword evidence="4 5" id="KW-0472">Membrane</keyword>
<keyword evidence="6" id="KW-0482">Metalloprotease</keyword>
<comment type="caution">
    <text evidence="6">The sequence shown here is derived from an EMBL/GenBank/DDBJ whole genome shotgun (WGS) entry which is preliminary data.</text>
</comment>
<dbReference type="RefSeq" id="WP_144087249.1">
    <property type="nucleotide sequence ID" value="NZ_VMHE01000001.1"/>
</dbReference>
<evidence type="ECO:0000256" key="2">
    <source>
        <dbReference type="ARBA" id="ARBA00022692"/>
    </source>
</evidence>
<keyword evidence="7" id="KW-1185">Reference proteome</keyword>
<keyword evidence="2 5" id="KW-0812">Transmembrane</keyword>